<feature type="region of interest" description="Disordered" evidence="8">
    <location>
        <begin position="253"/>
        <end position="306"/>
    </location>
</feature>
<dbReference type="PROSITE" id="PS01264">
    <property type="entry name" value="TBOX_2"/>
    <property type="match status" value="1"/>
</dbReference>
<dbReference type="InterPro" id="IPR046360">
    <property type="entry name" value="T-box_DNA-bd"/>
</dbReference>
<dbReference type="Pfam" id="PF00907">
    <property type="entry name" value="T-box"/>
    <property type="match status" value="1"/>
</dbReference>
<dbReference type="FunFam" id="2.60.40.820:FF:000010">
    <property type="entry name" value="T-box transcription factor TBX6"/>
    <property type="match status" value="1"/>
</dbReference>
<organism evidence="10">
    <name type="scientific">Lepeophtheirus salmonis</name>
    <name type="common">Salmon louse</name>
    <name type="synonym">Caligus salmonis</name>
    <dbReference type="NCBI Taxonomy" id="72036"/>
    <lineage>
        <taxon>Eukaryota</taxon>
        <taxon>Metazoa</taxon>
        <taxon>Ecdysozoa</taxon>
        <taxon>Arthropoda</taxon>
        <taxon>Crustacea</taxon>
        <taxon>Multicrustacea</taxon>
        <taxon>Hexanauplia</taxon>
        <taxon>Copepoda</taxon>
        <taxon>Siphonostomatoida</taxon>
        <taxon>Caligidae</taxon>
        <taxon>Lepeophtheirus</taxon>
    </lineage>
</organism>
<name>A0A0K2UZH4_LEPSM</name>
<dbReference type="PROSITE" id="PS50252">
    <property type="entry name" value="TBOX_3"/>
    <property type="match status" value="1"/>
</dbReference>
<keyword evidence="2" id="KW-0217">Developmental protein</keyword>
<evidence type="ECO:0000256" key="5">
    <source>
        <dbReference type="ARBA" id="ARBA00023163"/>
    </source>
</evidence>
<feature type="compositionally biased region" description="Low complexity" evidence="8">
    <location>
        <begin position="368"/>
        <end position="382"/>
    </location>
</feature>
<comment type="caution">
    <text evidence="7">Lacks conserved residue(s) required for the propagation of feature annotation.</text>
</comment>
<dbReference type="GO" id="GO:0045893">
    <property type="term" value="P:positive regulation of DNA-templated transcription"/>
    <property type="evidence" value="ECO:0007669"/>
    <property type="project" value="InterPro"/>
</dbReference>
<reference evidence="10" key="1">
    <citation type="submission" date="2014-05" db="EMBL/GenBank/DDBJ databases">
        <authorList>
            <person name="Chronopoulou M."/>
        </authorList>
    </citation>
    <scope>NUCLEOTIDE SEQUENCE</scope>
    <source>
        <tissue evidence="10">Whole organism</tissue>
    </source>
</reference>
<dbReference type="InterPro" id="IPR018186">
    <property type="entry name" value="TF_T-box_CS"/>
</dbReference>
<feature type="region of interest" description="Disordered" evidence="8">
    <location>
        <begin position="365"/>
        <end position="399"/>
    </location>
</feature>
<sequence>MYSEEVFGGLRRSLLFPGQTPYQAQYLSASGDDKPCAITFPGFPLNPTPGPPPDPTAIFTNGKRDPNISVKLENERLWKEFHSIGTEMIITKMGRRMFPTLKAQVSGLDPSSKYFVLLDLILADDCRYKFTGKEWVVAGKAEPQMPSRLFVHPDSPASGAQWMKHDVSFQKVKLTNNNLDQNGHIILTSMHKYVARIHVVQANDLLSLQFANSLYNSFVFPETTFLGVTAYQNDKITQLKIDNNPFAKGFRENGQLRSKRKHCERPNGQNDEKRSRSEGEEEELNVTDVSPEDRLSHSPIVSSGVQPSAVFPPHHQVLPSSFPHSPHFDIYYQHMLTSRYHQLLSQSYPFYSPFLPPPIPSVLPPTSSPLTSSSSSPTSVKPKIVRPFESSPQKKSALYHHHQMSLHVPPFLPTDK</sequence>
<dbReference type="InterPro" id="IPR001699">
    <property type="entry name" value="TF_T-box"/>
</dbReference>
<evidence type="ECO:0000256" key="2">
    <source>
        <dbReference type="ARBA" id="ARBA00022473"/>
    </source>
</evidence>
<evidence type="ECO:0000256" key="6">
    <source>
        <dbReference type="ARBA" id="ARBA00023242"/>
    </source>
</evidence>
<feature type="domain" description="T-box" evidence="9">
    <location>
        <begin position="72"/>
        <end position="252"/>
    </location>
</feature>
<dbReference type="OrthoDB" id="7442607at2759"/>
<evidence type="ECO:0000256" key="3">
    <source>
        <dbReference type="ARBA" id="ARBA00023015"/>
    </source>
</evidence>
<comment type="subcellular location">
    <subcellularLocation>
        <location evidence="1 7">Nucleus</location>
    </subcellularLocation>
</comment>
<keyword evidence="5" id="KW-0804">Transcription</keyword>
<keyword evidence="3" id="KW-0805">Transcription regulation</keyword>
<dbReference type="GeneID" id="121115659"/>
<dbReference type="SUPFAM" id="SSF49417">
    <property type="entry name" value="p53-like transcription factors"/>
    <property type="match status" value="1"/>
</dbReference>
<dbReference type="InterPro" id="IPR036960">
    <property type="entry name" value="T-box_sf"/>
</dbReference>
<accession>A0A0K2UZH4</accession>
<dbReference type="GO" id="GO:0005634">
    <property type="term" value="C:nucleus"/>
    <property type="evidence" value="ECO:0007669"/>
    <property type="project" value="UniProtKB-SubCell"/>
</dbReference>
<dbReference type="PANTHER" id="PTHR11267">
    <property type="entry name" value="T-BOX PROTEIN-RELATED"/>
    <property type="match status" value="1"/>
</dbReference>
<dbReference type="InterPro" id="IPR008967">
    <property type="entry name" value="p53-like_TF_DNA-bd_sf"/>
</dbReference>
<dbReference type="AlphaFoldDB" id="A0A0K2UZH4"/>
<dbReference type="EMBL" id="HACA01025760">
    <property type="protein sequence ID" value="CDW43121.1"/>
    <property type="molecule type" value="Transcribed_RNA"/>
</dbReference>
<dbReference type="GO" id="GO:0000978">
    <property type="term" value="F:RNA polymerase II cis-regulatory region sequence-specific DNA binding"/>
    <property type="evidence" value="ECO:0007669"/>
    <property type="project" value="InterPro"/>
</dbReference>
<dbReference type="SMART" id="SM00425">
    <property type="entry name" value="TBOX"/>
    <property type="match status" value="1"/>
</dbReference>
<evidence type="ECO:0000313" key="10">
    <source>
        <dbReference type="EMBL" id="CDW43121.1"/>
    </source>
</evidence>
<evidence type="ECO:0000256" key="1">
    <source>
        <dbReference type="ARBA" id="ARBA00004123"/>
    </source>
</evidence>
<protein>
    <recommendedName>
        <fullName evidence="9">T-box domain-containing protein</fullName>
    </recommendedName>
</protein>
<keyword evidence="4 7" id="KW-0238">DNA-binding</keyword>
<dbReference type="KEGG" id="lsm:121115659"/>
<proteinExistence type="predicted"/>
<evidence type="ECO:0000256" key="8">
    <source>
        <dbReference type="SAM" id="MobiDB-lite"/>
    </source>
</evidence>
<dbReference type="PRINTS" id="PR00937">
    <property type="entry name" value="TBOX"/>
</dbReference>
<dbReference type="RefSeq" id="XP_040565691.1">
    <property type="nucleotide sequence ID" value="XM_040709757.2"/>
</dbReference>
<evidence type="ECO:0000256" key="7">
    <source>
        <dbReference type="PROSITE-ProRule" id="PRU00201"/>
    </source>
</evidence>
<evidence type="ECO:0000259" key="9">
    <source>
        <dbReference type="PROSITE" id="PS50252"/>
    </source>
</evidence>
<dbReference type="GO" id="GO:0001708">
    <property type="term" value="P:cell fate specification"/>
    <property type="evidence" value="ECO:0007669"/>
    <property type="project" value="TreeGrafter"/>
</dbReference>
<dbReference type="PROSITE" id="PS01283">
    <property type="entry name" value="TBOX_1"/>
    <property type="match status" value="1"/>
</dbReference>
<dbReference type="GO" id="GO:0000981">
    <property type="term" value="F:DNA-binding transcription factor activity, RNA polymerase II-specific"/>
    <property type="evidence" value="ECO:0007669"/>
    <property type="project" value="TreeGrafter"/>
</dbReference>
<evidence type="ECO:0000256" key="4">
    <source>
        <dbReference type="ARBA" id="ARBA00023125"/>
    </source>
</evidence>
<dbReference type="GO" id="GO:0000785">
    <property type="term" value="C:chromatin"/>
    <property type="evidence" value="ECO:0007669"/>
    <property type="project" value="TreeGrafter"/>
</dbReference>
<dbReference type="Gene3D" id="2.60.40.820">
    <property type="entry name" value="Transcription factor, T-box"/>
    <property type="match status" value="1"/>
</dbReference>
<keyword evidence="6 7" id="KW-0539">Nucleus</keyword>
<dbReference type="PANTHER" id="PTHR11267:SF204">
    <property type="entry name" value="SPADETAIL"/>
    <property type="match status" value="1"/>
</dbReference>